<dbReference type="EMBL" id="JAGTJQ010000004">
    <property type="protein sequence ID" value="KAH7033068.1"/>
    <property type="molecule type" value="Genomic_DNA"/>
</dbReference>
<sequence>MAYINFRLGDSRPKAFAAFIETLPKSETGWETLAHSRCPSSTSTLILLSPLKGPDDPLKAHLKRVNALPSGSAVKSYAQFITFCIGYITLKERRLSNDEVDQVLQSVLGKDLSQDRLRKRRNGAKFLAHVIDSLLPRFRDLAPLLFFCATPAMPEPNWQP</sequence>
<proteinExistence type="predicted"/>
<keyword evidence="2" id="KW-1185">Reference proteome</keyword>
<organism evidence="1 2">
    <name type="scientific">Microdochium trichocladiopsis</name>
    <dbReference type="NCBI Taxonomy" id="1682393"/>
    <lineage>
        <taxon>Eukaryota</taxon>
        <taxon>Fungi</taxon>
        <taxon>Dikarya</taxon>
        <taxon>Ascomycota</taxon>
        <taxon>Pezizomycotina</taxon>
        <taxon>Sordariomycetes</taxon>
        <taxon>Xylariomycetidae</taxon>
        <taxon>Xylariales</taxon>
        <taxon>Microdochiaceae</taxon>
        <taxon>Microdochium</taxon>
    </lineage>
</organism>
<protein>
    <submittedName>
        <fullName evidence="1">Uncharacterized protein</fullName>
    </submittedName>
</protein>
<evidence type="ECO:0000313" key="2">
    <source>
        <dbReference type="Proteomes" id="UP000756346"/>
    </source>
</evidence>
<accession>A0A9P8YBH3</accession>
<comment type="caution">
    <text evidence="1">The sequence shown here is derived from an EMBL/GenBank/DDBJ whole genome shotgun (WGS) entry which is preliminary data.</text>
</comment>
<dbReference type="Proteomes" id="UP000756346">
    <property type="component" value="Unassembled WGS sequence"/>
</dbReference>
<name>A0A9P8YBH3_9PEZI</name>
<evidence type="ECO:0000313" key="1">
    <source>
        <dbReference type="EMBL" id="KAH7033068.1"/>
    </source>
</evidence>
<gene>
    <name evidence="1" type="ORF">B0I36DRAFT_104602</name>
</gene>
<dbReference type="RefSeq" id="XP_046013900.1">
    <property type="nucleotide sequence ID" value="XM_046147767.1"/>
</dbReference>
<dbReference type="OrthoDB" id="10475931at2759"/>
<reference evidence="1" key="1">
    <citation type="journal article" date="2021" name="Nat. Commun.">
        <title>Genetic determinants of endophytism in the Arabidopsis root mycobiome.</title>
        <authorList>
            <person name="Mesny F."/>
            <person name="Miyauchi S."/>
            <person name="Thiergart T."/>
            <person name="Pickel B."/>
            <person name="Atanasova L."/>
            <person name="Karlsson M."/>
            <person name="Huettel B."/>
            <person name="Barry K.W."/>
            <person name="Haridas S."/>
            <person name="Chen C."/>
            <person name="Bauer D."/>
            <person name="Andreopoulos W."/>
            <person name="Pangilinan J."/>
            <person name="LaButti K."/>
            <person name="Riley R."/>
            <person name="Lipzen A."/>
            <person name="Clum A."/>
            <person name="Drula E."/>
            <person name="Henrissat B."/>
            <person name="Kohler A."/>
            <person name="Grigoriev I.V."/>
            <person name="Martin F.M."/>
            <person name="Hacquard S."/>
        </authorList>
    </citation>
    <scope>NUCLEOTIDE SEQUENCE</scope>
    <source>
        <strain evidence="1">MPI-CAGE-CH-0230</strain>
    </source>
</reference>
<dbReference type="GeneID" id="70177313"/>
<dbReference type="AlphaFoldDB" id="A0A9P8YBH3"/>